<evidence type="ECO:0008006" key="7">
    <source>
        <dbReference type="Google" id="ProtNLM"/>
    </source>
</evidence>
<name>A0A921ZDZ8_MANSE</name>
<keyword evidence="1 3" id="KW-0193">Cuticle</keyword>
<dbReference type="GO" id="GO:0031012">
    <property type="term" value="C:extracellular matrix"/>
    <property type="evidence" value="ECO:0007669"/>
    <property type="project" value="TreeGrafter"/>
</dbReference>
<accession>A0A921ZDZ8</accession>
<organism evidence="5 6">
    <name type="scientific">Manduca sexta</name>
    <name type="common">Tobacco hawkmoth</name>
    <name type="synonym">Tobacco hornworm</name>
    <dbReference type="NCBI Taxonomy" id="7130"/>
    <lineage>
        <taxon>Eukaryota</taxon>
        <taxon>Metazoa</taxon>
        <taxon>Ecdysozoa</taxon>
        <taxon>Arthropoda</taxon>
        <taxon>Hexapoda</taxon>
        <taxon>Insecta</taxon>
        <taxon>Pterygota</taxon>
        <taxon>Neoptera</taxon>
        <taxon>Endopterygota</taxon>
        <taxon>Lepidoptera</taxon>
        <taxon>Glossata</taxon>
        <taxon>Ditrysia</taxon>
        <taxon>Bombycoidea</taxon>
        <taxon>Sphingidae</taxon>
        <taxon>Sphinginae</taxon>
        <taxon>Sphingini</taxon>
        <taxon>Manduca</taxon>
    </lineage>
</organism>
<reference evidence="5" key="1">
    <citation type="journal article" date="2016" name="Insect Biochem. Mol. Biol.">
        <title>Multifaceted biological insights from a draft genome sequence of the tobacco hornworm moth, Manduca sexta.</title>
        <authorList>
            <person name="Kanost M.R."/>
            <person name="Arrese E.L."/>
            <person name="Cao X."/>
            <person name="Chen Y.R."/>
            <person name="Chellapilla S."/>
            <person name="Goldsmith M.R."/>
            <person name="Grosse-Wilde E."/>
            <person name="Heckel D.G."/>
            <person name="Herndon N."/>
            <person name="Jiang H."/>
            <person name="Papanicolaou A."/>
            <person name="Qu J."/>
            <person name="Soulages J.L."/>
            <person name="Vogel H."/>
            <person name="Walters J."/>
            <person name="Waterhouse R.M."/>
            <person name="Ahn S.J."/>
            <person name="Almeida F.C."/>
            <person name="An C."/>
            <person name="Aqrawi P."/>
            <person name="Bretschneider A."/>
            <person name="Bryant W.B."/>
            <person name="Bucks S."/>
            <person name="Chao H."/>
            <person name="Chevignon G."/>
            <person name="Christen J.M."/>
            <person name="Clarke D.F."/>
            <person name="Dittmer N.T."/>
            <person name="Ferguson L.C.F."/>
            <person name="Garavelou S."/>
            <person name="Gordon K.H.J."/>
            <person name="Gunaratna R.T."/>
            <person name="Han Y."/>
            <person name="Hauser F."/>
            <person name="He Y."/>
            <person name="Heidel-Fischer H."/>
            <person name="Hirsh A."/>
            <person name="Hu Y."/>
            <person name="Jiang H."/>
            <person name="Kalra D."/>
            <person name="Klinner C."/>
            <person name="Konig C."/>
            <person name="Kovar C."/>
            <person name="Kroll A.R."/>
            <person name="Kuwar S.S."/>
            <person name="Lee S.L."/>
            <person name="Lehman R."/>
            <person name="Li K."/>
            <person name="Li Z."/>
            <person name="Liang H."/>
            <person name="Lovelace S."/>
            <person name="Lu Z."/>
            <person name="Mansfield J.H."/>
            <person name="McCulloch K.J."/>
            <person name="Mathew T."/>
            <person name="Morton B."/>
            <person name="Muzny D.M."/>
            <person name="Neunemann D."/>
            <person name="Ongeri F."/>
            <person name="Pauchet Y."/>
            <person name="Pu L.L."/>
            <person name="Pyrousis I."/>
            <person name="Rao X.J."/>
            <person name="Redding A."/>
            <person name="Roesel C."/>
            <person name="Sanchez-Gracia A."/>
            <person name="Schaack S."/>
            <person name="Shukla A."/>
            <person name="Tetreau G."/>
            <person name="Wang Y."/>
            <person name="Xiong G.H."/>
            <person name="Traut W."/>
            <person name="Walsh T.K."/>
            <person name="Worley K.C."/>
            <person name="Wu D."/>
            <person name="Wu W."/>
            <person name="Wu Y.Q."/>
            <person name="Zhang X."/>
            <person name="Zou Z."/>
            <person name="Zucker H."/>
            <person name="Briscoe A.D."/>
            <person name="Burmester T."/>
            <person name="Clem R.J."/>
            <person name="Feyereisen R."/>
            <person name="Grimmelikhuijzen C.J.P."/>
            <person name="Hamodrakas S.J."/>
            <person name="Hansson B.S."/>
            <person name="Huguet E."/>
            <person name="Jermiin L.S."/>
            <person name="Lan Q."/>
            <person name="Lehman H.K."/>
            <person name="Lorenzen M."/>
            <person name="Merzendorfer H."/>
            <person name="Michalopoulos I."/>
            <person name="Morton D.B."/>
            <person name="Muthukrishnan S."/>
            <person name="Oakeshott J.G."/>
            <person name="Palmer W."/>
            <person name="Park Y."/>
            <person name="Passarelli A.L."/>
            <person name="Rozas J."/>
            <person name="Schwartz L.M."/>
            <person name="Smith W."/>
            <person name="Southgate A."/>
            <person name="Vilcinskas A."/>
            <person name="Vogt R."/>
            <person name="Wang P."/>
            <person name="Werren J."/>
            <person name="Yu X.Q."/>
            <person name="Zhou J.J."/>
            <person name="Brown S.J."/>
            <person name="Scherer S.E."/>
            <person name="Richards S."/>
            <person name="Blissard G.W."/>
        </authorList>
    </citation>
    <scope>NUCLEOTIDE SEQUENCE</scope>
</reference>
<dbReference type="EMBL" id="JH668506">
    <property type="protein sequence ID" value="KAG6456207.1"/>
    <property type="molecule type" value="Genomic_DNA"/>
</dbReference>
<evidence type="ECO:0000256" key="1">
    <source>
        <dbReference type="ARBA" id="ARBA00022460"/>
    </source>
</evidence>
<evidence type="ECO:0000256" key="3">
    <source>
        <dbReference type="PROSITE-ProRule" id="PRU00497"/>
    </source>
</evidence>
<keyword evidence="2 4" id="KW-0732">Signal</keyword>
<dbReference type="InterPro" id="IPR000618">
    <property type="entry name" value="Insect_cuticle"/>
</dbReference>
<dbReference type="Pfam" id="PF00379">
    <property type="entry name" value="Chitin_bind_4"/>
    <property type="match status" value="1"/>
</dbReference>
<protein>
    <recommendedName>
        <fullName evidence="7">Cuticle protein</fullName>
    </recommendedName>
</protein>
<evidence type="ECO:0000256" key="2">
    <source>
        <dbReference type="ARBA" id="ARBA00022729"/>
    </source>
</evidence>
<evidence type="ECO:0000313" key="6">
    <source>
        <dbReference type="Proteomes" id="UP000791440"/>
    </source>
</evidence>
<feature type="chain" id="PRO_5038276585" description="Cuticle protein" evidence="4">
    <location>
        <begin position="20"/>
        <end position="208"/>
    </location>
</feature>
<keyword evidence="6" id="KW-1185">Reference proteome</keyword>
<feature type="signal peptide" evidence="4">
    <location>
        <begin position="1"/>
        <end position="19"/>
    </location>
</feature>
<dbReference type="Proteomes" id="UP000791440">
    <property type="component" value="Unassembled WGS sequence"/>
</dbReference>
<evidence type="ECO:0000313" key="5">
    <source>
        <dbReference type="EMBL" id="KAG6456207.1"/>
    </source>
</evidence>
<proteinExistence type="predicted"/>
<dbReference type="EMBL" id="JH668506">
    <property type="protein sequence ID" value="KAG6456208.1"/>
    <property type="molecule type" value="Genomic_DNA"/>
</dbReference>
<dbReference type="PROSITE" id="PS51155">
    <property type="entry name" value="CHIT_BIND_RR_2"/>
    <property type="match status" value="1"/>
</dbReference>
<comment type="caution">
    <text evidence="5">The sequence shown here is derived from an EMBL/GenBank/DDBJ whole genome shotgun (WGS) entry which is preliminary data.</text>
</comment>
<dbReference type="PANTHER" id="PTHR12236">
    <property type="entry name" value="STRUCTURAL CONTITUENT OF CUTICLE"/>
    <property type="match status" value="1"/>
</dbReference>
<sequence>MKTWINLIIMTCLLGSAVGVAVHDITPVPVAVSVIADTIDHPRYAFNYAVNDPHSKDNKAQWELRDGDAVKGSYSLVEPDGSLRVVDYAADDGGFNAVVKRLGLNTHPSLLLPKTLIPIAGHVNYGFGGPTVAAPAPVTVPALGKFSLPWDPHTHSFGGWVPLNAPILPLPGPHATIISTKVTDDKVIKWITGPIPLHGKTLVIKKIH</sequence>
<reference evidence="5" key="2">
    <citation type="submission" date="2020-12" db="EMBL/GenBank/DDBJ databases">
        <authorList>
            <person name="Kanost M."/>
        </authorList>
    </citation>
    <scope>NUCLEOTIDE SEQUENCE</scope>
</reference>
<dbReference type="InterPro" id="IPR051217">
    <property type="entry name" value="Insect_Cuticle_Struc_Prot"/>
</dbReference>
<dbReference type="GO" id="GO:0005615">
    <property type="term" value="C:extracellular space"/>
    <property type="evidence" value="ECO:0007669"/>
    <property type="project" value="TreeGrafter"/>
</dbReference>
<evidence type="ECO:0000256" key="4">
    <source>
        <dbReference type="SAM" id="SignalP"/>
    </source>
</evidence>
<dbReference type="PROSITE" id="PS00233">
    <property type="entry name" value="CHIT_BIND_RR_1"/>
    <property type="match status" value="1"/>
</dbReference>
<dbReference type="PANTHER" id="PTHR12236:SF95">
    <property type="entry name" value="CUTICULAR PROTEIN 76BD, ISOFORM C-RELATED"/>
    <property type="match status" value="1"/>
</dbReference>
<gene>
    <name evidence="5" type="ORF">O3G_MSEX009589</name>
</gene>
<dbReference type="GO" id="GO:0042302">
    <property type="term" value="F:structural constituent of cuticle"/>
    <property type="evidence" value="ECO:0007669"/>
    <property type="project" value="UniProtKB-UniRule"/>
</dbReference>
<dbReference type="InterPro" id="IPR031311">
    <property type="entry name" value="CHIT_BIND_RR_consensus"/>
</dbReference>
<dbReference type="AlphaFoldDB" id="A0A921ZDZ8"/>